<name>A0ABY9R3J4_9BACT</name>
<dbReference type="Proteomes" id="UP001180616">
    <property type="component" value="Chromosome"/>
</dbReference>
<evidence type="ECO:0000256" key="2">
    <source>
        <dbReference type="ARBA" id="ARBA00022908"/>
    </source>
</evidence>
<dbReference type="EMBL" id="CP133659">
    <property type="protein sequence ID" value="WMW66323.1"/>
    <property type="molecule type" value="Genomic_DNA"/>
</dbReference>
<dbReference type="CDD" id="cd00796">
    <property type="entry name" value="INT_Rci_Hp1_C"/>
    <property type="match status" value="1"/>
</dbReference>
<dbReference type="InterPro" id="IPR013762">
    <property type="entry name" value="Integrase-like_cat_sf"/>
</dbReference>
<dbReference type="SUPFAM" id="SSF56349">
    <property type="entry name" value="DNA breaking-rejoining enzymes"/>
    <property type="match status" value="1"/>
</dbReference>
<dbReference type="Pfam" id="PF00589">
    <property type="entry name" value="Phage_integrase"/>
    <property type="match status" value="1"/>
</dbReference>
<keyword evidence="3" id="KW-0238">DNA-binding</keyword>
<dbReference type="Gene3D" id="1.10.150.130">
    <property type="match status" value="1"/>
</dbReference>
<dbReference type="PROSITE" id="PS51898">
    <property type="entry name" value="TYR_RECOMBINASE"/>
    <property type="match status" value="1"/>
</dbReference>
<dbReference type="Pfam" id="PF14659">
    <property type="entry name" value="Phage_int_SAM_3"/>
    <property type="match status" value="1"/>
</dbReference>
<dbReference type="PANTHER" id="PTHR30349:SF64">
    <property type="entry name" value="PROPHAGE INTEGRASE INTD-RELATED"/>
    <property type="match status" value="1"/>
</dbReference>
<dbReference type="InterPro" id="IPR002104">
    <property type="entry name" value="Integrase_catalytic"/>
</dbReference>
<dbReference type="InterPro" id="IPR004107">
    <property type="entry name" value="Integrase_SAM-like_N"/>
</dbReference>
<protein>
    <submittedName>
        <fullName evidence="6">Site-specific integrase</fullName>
    </submittedName>
</protein>
<accession>A0ABY9R3J4</accession>
<keyword evidence="7" id="KW-1185">Reference proteome</keyword>
<evidence type="ECO:0000313" key="6">
    <source>
        <dbReference type="EMBL" id="WMW66323.1"/>
    </source>
</evidence>
<reference evidence="6" key="1">
    <citation type="submission" date="2023-09" db="EMBL/GenBank/DDBJ databases">
        <authorList>
            <consortium name="CW5 consortium"/>
            <person name="Lu C.-W."/>
        </authorList>
    </citation>
    <scope>NUCLEOTIDE SEQUENCE</scope>
    <source>
        <strain evidence="6">KPS</strain>
    </source>
</reference>
<evidence type="ECO:0000259" key="5">
    <source>
        <dbReference type="PROSITE" id="PS51898"/>
    </source>
</evidence>
<proteinExistence type="inferred from homology"/>
<dbReference type="InterPro" id="IPR050090">
    <property type="entry name" value="Tyrosine_recombinase_XerCD"/>
</dbReference>
<evidence type="ECO:0000256" key="1">
    <source>
        <dbReference type="ARBA" id="ARBA00008857"/>
    </source>
</evidence>
<dbReference type="InterPro" id="IPR011010">
    <property type="entry name" value="DNA_brk_join_enz"/>
</dbReference>
<comment type="similarity">
    <text evidence="1">Belongs to the 'phage' integrase family.</text>
</comment>
<feature type="domain" description="Tyr recombinase" evidence="5">
    <location>
        <begin position="106"/>
        <end position="288"/>
    </location>
</feature>
<sequence length="302" mass="34456">MDKNTLTVADSWNLYTRTRKTAPHSKIVDTSRWQRHIEPYFAETQISQLKPLQIVEFQTHLEEKGLSPKSVANCTELLRRIVRRSRKLECYSGPLPAFEMPQFDNRRVRFLTRDEAVFLLSELKRRSELWHDVAAFALHTGLRAGELFHTTRAHVNLGTQTVHVMDTKSHRNRCVPLNSYALEIVRRRMPRTLATGAYLFSSANNPAEPLKSVSNLFARTVNACGLNTGINDRRNRIVFHSLRHTFASWLVQSGTPLIVVSNLLGHASLAMTMRYAHLAPGQGEDAVKLLTKILDKSNEHPR</sequence>
<keyword evidence="2" id="KW-0229">DNA integration</keyword>
<evidence type="ECO:0000313" key="7">
    <source>
        <dbReference type="Proteomes" id="UP001180616"/>
    </source>
</evidence>
<dbReference type="InterPro" id="IPR010998">
    <property type="entry name" value="Integrase_recombinase_N"/>
</dbReference>
<dbReference type="Gene3D" id="1.10.443.10">
    <property type="entry name" value="Intergrase catalytic core"/>
    <property type="match status" value="1"/>
</dbReference>
<evidence type="ECO:0000256" key="3">
    <source>
        <dbReference type="ARBA" id="ARBA00023125"/>
    </source>
</evidence>
<keyword evidence="4" id="KW-0233">DNA recombination</keyword>
<gene>
    <name evidence="6" type="ORF">KPS_000890</name>
</gene>
<dbReference type="PANTHER" id="PTHR30349">
    <property type="entry name" value="PHAGE INTEGRASE-RELATED"/>
    <property type="match status" value="1"/>
</dbReference>
<evidence type="ECO:0000256" key="4">
    <source>
        <dbReference type="ARBA" id="ARBA00023172"/>
    </source>
</evidence>
<dbReference type="RefSeq" id="WP_309542226.1">
    <property type="nucleotide sequence ID" value="NZ_CP133659.1"/>
</dbReference>
<organism evidence="6 7">
    <name type="scientific">Nitratidesulfovibrio liaohensis</name>
    <dbReference type="NCBI Taxonomy" id="2604158"/>
    <lineage>
        <taxon>Bacteria</taxon>
        <taxon>Pseudomonadati</taxon>
        <taxon>Thermodesulfobacteriota</taxon>
        <taxon>Desulfovibrionia</taxon>
        <taxon>Desulfovibrionales</taxon>
        <taxon>Desulfovibrionaceae</taxon>
        <taxon>Nitratidesulfovibrio</taxon>
    </lineage>
</organism>